<reference evidence="2 3" key="1">
    <citation type="submission" date="2024-06" db="EMBL/GenBank/DDBJ databases">
        <title>Pontibacter populi HYL7-15.</title>
        <authorList>
            <person name="Kim M.K."/>
        </authorList>
    </citation>
    <scope>NUCLEOTIDE SEQUENCE [LARGE SCALE GENOMIC DNA]</scope>
    <source>
        <strain evidence="2 3">HYL7-15</strain>
    </source>
</reference>
<feature type="transmembrane region" description="Helical" evidence="1">
    <location>
        <begin position="12"/>
        <end position="32"/>
    </location>
</feature>
<dbReference type="EMBL" id="JBEOKT010000006">
    <property type="protein sequence ID" value="MER2997638.1"/>
    <property type="molecule type" value="Genomic_DNA"/>
</dbReference>
<sequence length="377" mass="42788">MRKLILQLHLWVGLTAGAIVSVVGLTGSVYVFQPELTALLYSDLYQSSNPTKDVVDARTIVAKAEKQFDAEVATILFPLRELENYIVKVEGKKEFVFYDGATGAYLGEMAKRRGVMEDVLEIHRQLTIGEIGSTITGIASLLLVVVLLSSGLYLWLPYKKKKLKDGLRLKPNASFKRRNYDVHKVFGFYFIIPLFLVSLTGVYFAFSEQVQAVVDFVTRTEVPTPDVTKIKSTYRTDLPEVTIVQALDMMETMYPGYHKRNLIMPKDSADRVYFSVVNAAEIDAGPEYRPQVYIDQYTGKILFAYEPHTAPAGHQLTRNWFVPIHFGEIGGWFTRILWFFTGLMPALLWVSGVIIWRNRTSKNKRQKAPVTIKPATR</sequence>
<accession>A0ABV1RTC7</accession>
<keyword evidence="3" id="KW-1185">Reference proteome</keyword>
<keyword evidence="1" id="KW-1133">Transmembrane helix</keyword>
<dbReference type="RefSeq" id="WP_350412047.1">
    <property type="nucleotide sequence ID" value="NZ_JBEOKT010000006.1"/>
</dbReference>
<keyword evidence="1" id="KW-0472">Membrane</keyword>
<dbReference type="Proteomes" id="UP001476807">
    <property type="component" value="Unassembled WGS sequence"/>
</dbReference>
<feature type="transmembrane region" description="Helical" evidence="1">
    <location>
        <begin position="336"/>
        <end position="356"/>
    </location>
</feature>
<dbReference type="Pfam" id="PF03929">
    <property type="entry name" value="PepSY_TM"/>
    <property type="match status" value="1"/>
</dbReference>
<evidence type="ECO:0000313" key="2">
    <source>
        <dbReference type="EMBL" id="MER2997638.1"/>
    </source>
</evidence>
<protein>
    <submittedName>
        <fullName evidence="2">PepSY-associated TM helix domain-containing protein</fullName>
    </submittedName>
</protein>
<feature type="transmembrane region" description="Helical" evidence="1">
    <location>
        <begin position="135"/>
        <end position="156"/>
    </location>
</feature>
<gene>
    <name evidence="2" type="ORF">ABS362_08770</name>
</gene>
<organism evidence="2 3">
    <name type="scientific">Pontibacter populi</name>
    <dbReference type="NCBI Taxonomy" id="890055"/>
    <lineage>
        <taxon>Bacteria</taxon>
        <taxon>Pseudomonadati</taxon>
        <taxon>Bacteroidota</taxon>
        <taxon>Cytophagia</taxon>
        <taxon>Cytophagales</taxon>
        <taxon>Hymenobacteraceae</taxon>
        <taxon>Pontibacter</taxon>
    </lineage>
</organism>
<proteinExistence type="predicted"/>
<evidence type="ECO:0000313" key="3">
    <source>
        <dbReference type="Proteomes" id="UP001476807"/>
    </source>
</evidence>
<feature type="transmembrane region" description="Helical" evidence="1">
    <location>
        <begin position="186"/>
        <end position="206"/>
    </location>
</feature>
<dbReference type="InterPro" id="IPR005625">
    <property type="entry name" value="PepSY-ass_TM"/>
</dbReference>
<evidence type="ECO:0000256" key="1">
    <source>
        <dbReference type="SAM" id="Phobius"/>
    </source>
</evidence>
<name>A0ABV1RTC7_9BACT</name>
<comment type="caution">
    <text evidence="2">The sequence shown here is derived from an EMBL/GenBank/DDBJ whole genome shotgun (WGS) entry which is preliminary data.</text>
</comment>
<dbReference type="PANTHER" id="PTHR34219">
    <property type="entry name" value="IRON-REGULATED INNER MEMBRANE PROTEIN-RELATED"/>
    <property type="match status" value="1"/>
</dbReference>
<keyword evidence="1" id="KW-0812">Transmembrane</keyword>